<feature type="non-terminal residue" evidence="2">
    <location>
        <position position="1"/>
    </location>
</feature>
<evidence type="ECO:0000313" key="3">
    <source>
        <dbReference type="Proteomes" id="UP000324091"/>
    </source>
</evidence>
<evidence type="ECO:0000313" key="2">
    <source>
        <dbReference type="EMBL" id="TWW62855.1"/>
    </source>
</evidence>
<organism evidence="2 3">
    <name type="scientific">Takifugu flavidus</name>
    <name type="common">sansaifugu</name>
    <dbReference type="NCBI Taxonomy" id="433684"/>
    <lineage>
        <taxon>Eukaryota</taxon>
        <taxon>Metazoa</taxon>
        <taxon>Chordata</taxon>
        <taxon>Craniata</taxon>
        <taxon>Vertebrata</taxon>
        <taxon>Euteleostomi</taxon>
        <taxon>Actinopterygii</taxon>
        <taxon>Neopterygii</taxon>
        <taxon>Teleostei</taxon>
        <taxon>Neoteleostei</taxon>
        <taxon>Acanthomorphata</taxon>
        <taxon>Eupercaria</taxon>
        <taxon>Tetraodontiformes</taxon>
        <taxon>Tetradontoidea</taxon>
        <taxon>Tetraodontidae</taxon>
        <taxon>Takifugu</taxon>
    </lineage>
</organism>
<dbReference type="PANTHER" id="PTHR31025">
    <property type="entry name" value="SI:CH211-196P9.1-RELATED"/>
    <property type="match status" value="1"/>
</dbReference>
<feature type="region of interest" description="Disordered" evidence="1">
    <location>
        <begin position="433"/>
        <end position="539"/>
    </location>
</feature>
<sequence>SINFFIVIALVDEMKKKQKNVTVIQQKMALTFSLRRREVVECQPMVSEVQERWPALFSSEKRSKKGALGEKMGDLLDNEQSNGGQQGLWSRGRLQKMGCSCSTSSDEWSDSDSDSSLSDFPTYIRRSKVTVEHRQHTTAGTQHACLDAELKGDSRSRCDEEPLESHPHVALPRLSTGGEENTPDGSNSFCSIRPIDADDLEQEQNQCDTDEPGPSTVLQTRLLKPPPGPEPGLLPTPPPGPEPGLLPTPPPGPEPGLLPTPPPGPEPGLLPTPPPGPEAGLLPPPPPGPEPGLLPTPPPGLSLPSEVNVRLTTGSSPHIGQETRHGSPKSEFDWQDNAELQRPWLPANSRVWKIPSRDEGDGPSVPICFYHAPEDLPPPRPECQDAGTQTLPPGAGGDASTPSKIDSVCPEQRVMAEGGNSGVKTKATVWSQGTPQAGFPQRGGRVDTPGPVSEPQPSKAQNCWPMLNRGLGQSSKTKADHQPAHPPGQQVGAKLTYAQVLMMPPRKRAPPPDLSPPYPEQEPQPAGTRRPLKLRYARL</sequence>
<proteinExistence type="predicted"/>
<reference evidence="2 3" key="1">
    <citation type="submission" date="2019-04" db="EMBL/GenBank/DDBJ databases">
        <title>Chromosome genome assembly for Takifugu flavidus.</title>
        <authorList>
            <person name="Xiao S."/>
        </authorList>
    </citation>
    <scope>NUCLEOTIDE SEQUENCE [LARGE SCALE GENOMIC DNA]</scope>
    <source>
        <strain evidence="2">HTHZ2018</strain>
        <tissue evidence="2">Muscle</tissue>
    </source>
</reference>
<keyword evidence="3" id="KW-1185">Reference proteome</keyword>
<feature type="compositionally biased region" description="Basic and acidic residues" evidence="1">
    <location>
        <begin position="156"/>
        <end position="167"/>
    </location>
</feature>
<feature type="region of interest" description="Disordered" evidence="1">
    <location>
        <begin position="156"/>
        <end position="332"/>
    </location>
</feature>
<accession>A0A5C6N6X9</accession>
<comment type="caution">
    <text evidence="2">The sequence shown here is derived from an EMBL/GenBank/DDBJ whole genome shotgun (WGS) entry which is preliminary data.</text>
</comment>
<feature type="compositionally biased region" description="Pro residues" evidence="1">
    <location>
        <begin position="224"/>
        <end position="301"/>
    </location>
</feature>
<feature type="compositionally biased region" description="Basic and acidic residues" evidence="1">
    <location>
        <begin position="321"/>
        <end position="332"/>
    </location>
</feature>
<feature type="compositionally biased region" description="Pro residues" evidence="1">
    <location>
        <begin position="511"/>
        <end position="522"/>
    </location>
</feature>
<evidence type="ECO:0000256" key="1">
    <source>
        <dbReference type="SAM" id="MobiDB-lite"/>
    </source>
</evidence>
<gene>
    <name evidence="2" type="ORF">D4764_04G0015020</name>
</gene>
<dbReference type="Proteomes" id="UP000324091">
    <property type="component" value="Chromosome 4"/>
</dbReference>
<dbReference type="EMBL" id="RHFK02000017">
    <property type="protein sequence ID" value="TWW62855.1"/>
    <property type="molecule type" value="Genomic_DNA"/>
</dbReference>
<feature type="region of interest" description="Disordered" evidence="1">
    <location>
        <begin position="355"/>
        <end position="405"/>
    </location>
</feature>
<dbReference type="PANTHER" id="PTHR31025:SF27">
    <property type="entry name" value="SI:CH211-193K19.2-RELATED"/>
    <property type="match status" value="1"/>
</dbReference>
<dbReference type="AlphaFoldDB" id="A0A5C6N6X9"/>
<feature type="compositionally biased region" description="Basic residues" evidence="1">
    <location>
        <begin position="530"/>
        <end position="539"/>
    </location>
</feature>
<protein>
    <submittedName>
        <fullName evidence="2">Uncharacterized protein</fullName>
    </submittedName>
</protein>
<name>A0A5C6N6X9_9TELE</name>